<dbReference type="AlphaFoldDB" id="A0A9K3I1A4"/>
<reference evidence="1" key="2">
    <citation type="submission" date="2020-06" db="EMBL/GenBank/DDBJ databases">
        <title>Helianthus annuus Genome sequencing and assembly Release 2.</title>
        <authorList>
            <person name="Gouzy J."/>
            <person name="Langlade N."/>
            <person name="Munos S."/>
        </authorList>
    </citation>
    <scope>NUCLEOTIDE SEQUENCE</scope>
    <source>
        <tissue evidence="1">Leaves</tissue>
    </source>
</reference>
<protein>
    <submittedName>
        <fullName evidence="1">Uncharacterized protein</fullName>
    </submittedName>
</protein>
<dbReference type="EMBL" id="MNCJ02000325">
    <property type="protein sequence ID" value="KAF5788321.1"/>
    <property type="molecule type" value="Genomic_DNA"/>
</dbReference>
<dbReference type="Gramene" id="mRNA:HanXRQr2_Chr10g0462761">
    <property type="protein sequence ID" value="CDS:HanXRQr2_Chr10g0462761.1"/>
    <property type="gene ID" value="HanXRQr2_Chr10g0462761"/>
</dbReference>
<sequence>MQNSTIVICECFGVWSILQYDLFLLVSKFIANYPSSFQIVQNSTYTITSNK</sequence>
<accession>A0A9K3I1A4</accession>
<comment type="caution">
    <text evidence="1">The sequence shown here is derived from an EMBL/GenBank/DDBJ whole genome shotgun (WGS) entry which is preliminary data.</text>
</comment>
<evidence type="ECO:0000313" key="2">
    <source>
        <dbReference type="Proteomes" id="UP000215914"/>
    </source>
</evidence>
<dbReference type="Proteomes" id="UP000215914">
    <property type="component" value="Unassembled WGS sequence"/>
</dbReference>
<reference evidence="1" key="1">
    <citation type="journal article" date="2017" name="Nature">
        <title>The sunflower genome provides insights into oil metabolism, flowering and Asterid evolution.</title>
        <authorList>
            <person name="Badouin H."/>
            <person name="Gouzy J."/>
            <person name="Grassa C.J."/>
            <person name="Murat F."/>
            <person name="Staton S.E."/>
            <person name="Cottret L."/>
            <person name="Lelandais-Briere C."/>
            <person name="Owens G.L."/>
            <person name="Carrere S."/>
            <person name="Mayjonade B."/>
            <person name="Legrand L."/>
            <person name="Gill N."/>
            <person name="Kane N.C."/>
            <person name="Bowers J.E."/>
            <person name="Hubner S."/>
            <person name="Bellec A."/>
            <person name="Berard A."/>
            <person name="Berges H."/>
            <person name="Blanchet N."/>
            <person name="Boniface M.C."/>
            <person name="Brunel D."/>
            <person name="Catrice O."/>
            <person name="Chaidir N."/>
            <person name="Claudel C."/>
            <person name="Donnadieu C."/>
            <person name="Faraut T."/>
            <person name="Fievet G."/>
            <person name="Helmstetter N."/>
            <person name="King M."/>
            <person name="Knapp S.J."/>
            <person name="Lai Z."/>
            <person name="Le Paslier M.C."/>
            <person name="Lippi Y."/>
            <person name="Lorenzon L."/>
            <person name="Mandel J.R."/>
            <person name="Marage G."/>
            <person name="Marchand G."/>
            <person name="Marquand E."/>
            <person name="Bret-Mestries E."/>
            <person name="Morien E."/>
            <person name="Nambeesan S."/>
            <person name="Nguyen T."/>
            <person name="Pegot-Espagnet P."/>
            <person name="Pouilly N."/>
            <person name="Raftis F."/>
            <person name="Sallet E."/>
            <person name="Schiex T."/>
            <person name="Thomas J."/>
            <person name="Vandecasteele C."/>
            <person name="Vares D."/>
            <person name="Vear F."/>
            <person name="Vautrin S."/>
            <person name="Crespi M."/>
            <person name="Mangin B."/>
            <person name="Burke J.M."/>
            <person name="Salse J."/>
            <person name="Munos S."/>
            <person name="Vincourt P."/>
            <person name="Rieseberg L.H."/>
            <person name="Langlade N.B."/>
        </authorList>
    </citation>
    <scope>NUCLEOTIDE SEQUENCE</scope>
    <source>
        <tissue evidence="1">Leaves</tissue>
    </source>
</reference>
<proteinExistence type="predicted"/>
<name>A0A9K3I1A4_HELAN</name>
<keyword evidence="2" id="KW-1185">Reference proteome</keyword>
<organism evidence="1 2">
    <name type="scientific">Helianthus annuus</name>
    <name type="common">Common sunflower</name>
    <dbReference type="NCBI Taxonomy" id="4232"/>
    <lineage>
        <taxon>Eukaryota</taxon>
        <taxon>Viridiplantae</taxon>
        <taxon>Streptophyta</taxon>
        <taxon>Embryophyta</taxon>
        <taxon>Tracheophyta</taxon>
        <taxon>Spermatophyta</taxon>
        <taxon>Magnoliopsida</taxon>
        <taxon>eudicotyledons</taxon>
        <taxon>Gunneridae</taxon>
        <taxon>Pentapetalae</taxon>
        <taxon>asterids</taxon>
        <taxon>campanulids</taxon>
        <taxon>Asterales</taxon>
        <taxon>Asteraceae</taxon>
        <taxon>Asteroideae</taxon>
        <taxon>Heliantheae alliance</taxon>
        <taxon>Heliantheae</taxon>
        <taxon>Helianthus</taxon>
    </lineage>
</organism>
<evidence type="ECO:0000313" key="1">
    <source>
        <dbReference type="EMBL" id="KAF5788321.1"/>
    </source>
</evidence>
<gene>
    <name evidence="1" type="ORF">HanXRQr2_Chr10g0462761</name>
</gene>